<proteinExistence type="predicted"/>
<protein>
    <submittedName>
        <fullName evidence="5">Nitrate ABC transporter ATP-binding protein</fullName>
    </submittedName>
</protein>
<dbReference type="InterPro" id="IPR050166">
    <property type="entry name" value="ABC_transporter_ATP-bind"/>
</dbReference>
<evidence type="ECO:0000313" key="6">
    <source>
        <dbReference type="Proteomes" id="UP000016860"/>
    </source>
</evidence>
<dbReference type="STRING" id="1330534.L323_11175"/>
<sequence>MLEMTEVSVYYESNGEKHHAAGPITLQVANSETCAIIGPSGCGKTSLLRVMAGVQNNFTGRVRIDGNDLKPALHRIAYIPQNSGLLGWKTIRNNCLLPVKIRKLPLDREVYLRLREITRRMEIEDILDRYPSQVSGGQLQRAAVARSLMIKPDLLLMDEPFSALDTLTREYAQNMLRCVLRDFKATAVLVTHSIEEAVFLADRVIVLSASPGKIIADITTLSSEYEDRSAVRYTKLAAIIRQLIKEEWEGYGEEKSNSVC</sequence>
<dbReference type="SUPFAM" id="SSF52540">
    <property type="entry name" value="P-loop containing nucleoside triphosphate hydrolases"/>
    <property type="match status" value="1"/>
</dbReference>
<feature type="domain" description="ABC transporter" evidence="4">
    <location>
        <begin position="2"/>
        <end position="234"/>
    </location>
</feature>
<keyword evidence="3 5" id="KW-0067">ATP-binding</keyword>
<reference evidence="5 6" key="1">
    <citation type="journal article" date="2013" name="Genome Announc.">
        <title>Draft Genome Sequence of the Cellulolytic Bacterium Clostridium papyrosolvens C7 (ATCC 700395).</title>
        <authorList>
            <person name="Zepeda V."/>
            <person name="Dassa B."/>
            <person name="Borovok I."/>
            <person name="Lamed R."/>
            <person name="Bayer E.A."/>
            <person name="Cate J.H."/>
        </authorList>
    </citation>
    <scope>NUCLEOTIDE SEQUENCE [LARGE SCALE GENOMIC DNA]</scope>
    <source>
        <strain evidence="5 6">C7</strain>
    </source>
</reference>
<dbReference type="PROSITE" id="PS00211">
    <property type="entry name" value="ABC_TRANSPORTER_1"/>
    <property type="match status" value="1"/>
</dbReference>
<organism evidence="5 6">
    <name type="scientific">Ruminiclostridium papyrosolvens C7</name>
    <dbReference type="NCBI Taxonomy" id="1330534"/>
    <lineage>
        <taxon>Bacteria</taxon>
        <taxon>Bacillati</taxon>
        <taxon>Bacillota</taxon>
        <taxon>Clostridia</taxon>
        <taxon>Eubacteriales</taxon>
        <taxon>Oscillospiraceae</taxon>
        <taxon>Ruminiclostridium</taxon>
    </lineage>
</organism>
<dbReference type="PANTHER" id="PTHR42788">
    <property type="entry name" value="TAURINE IMPORT ATP-BINDING PROTEIN-RELATED"/>
    <property type="match status" value="1"/>
</dbReference>
<dbReference type="Pfam" id="PF00005">
    <property type="entry name" value="ABC_tran"/>
    <property type="match status" value="1"/>
</dbReference>
<dbReference type="GO" id="GO:0016887">
    <property type="term" value="F:ATP hydrolysis activity"/>
    <property type="evidence" value="ECO:0007669"/>
    <property type="project" value="InterPro"/>
</dbReference>
<dbReference type="PROSITE" id="PS50893">
    <property type="entry name" value="ABC_TRANSPORTER_2"/>
    <property type="match status" value="1"/>
</dbReference>
<keyword evidence="1" id="KW-0813">Transport</keyword>
<dbReference type="InterPro" id="IPR003593">
    <property type="entry name" value="AAA+_ATPase"/>
</dbReference>
<gene>
    <name evidence="5" type="ORF">L323_11175</name>
</gene>
<evidence type="ECO:0000256" key="3">
    <source>
        <dbReference type="ARBA" id="ARBA00022840"/>
    </source>
</evidence>
<dbReference type="PATRIC" id="fig|1330534.3.peg.2233"/>
<evidence type="ECO:0000313" key="5">
    <source>
        <dbReference type="EMBL" id="EPR11690.1"/>
    </source>
</evidence>
<comment type="caution">
    <text evidence="5">The sequence shown here is derived from an EMBL/GenBank/DDBJ whole genome shotgun (WGS) entry which is preliminary data.</text>
</comment>
<accession>U4R2A7</accession>
<evidence type="ECO:0000256" key="1">
    <source>
        <dbReference type="ARBA" id="ARBA00022448"/>
    </source>
</evidence>
<dbReference type="InterPro" id="IPR003439">
    <property type="entry name" value="ABC_transporter-like_ATP-bd"/>
</dbReference>
<dbReference type="SMART" id="SM00382">
    <property type="entry name" value="AAA"/>
    <property type="match status" value="1"/>
</dbReference>
<dbReference type="Gene3D" id="3.40.50.300">
    <property type="entry name" value="P-loop containing nucleotide triphosphate hydrolases"/>
    <property type="match status" value="1"/>
</dbReference>
<dbReference type="AlphaFoldDB" id="U4R2A7"/>
<keyword evidence="2" id="KW-0547">Nucleotide-binding</keyword>
<dbReference type="InterPro" id="IPR027417">
    <property type="entry name" value="P-loop_NTPase"/>
</dbReference>
<dbReference type="InterPro" id="IPR017871">
    <property type="entry name" value="ABC_transporter-like_CS"/>
</dbReference>
<evidence type="ECO:0000256" key="2">
    <source>
        <dbReference type="ARBA" id="ARBA00022741"/>
    </source>
</evidence>
<name>U4R2A7_9FIRM</name>
<dbReference type="OrthoDB" id="9801958at2"/>
<evidence type="ECO:0000259" key="4">
    <source>
        <dbReference type="PROSITE" id="PS50893"/>
    </source>
</evidence>
<dbReference type="PANTHER" id="PTHR42788:SF20">
    <property type="entry name" value="ABC TRANSPORTER ATP-BINDING PROTEIN"/>
    <property type="match status" value="1"/>
</dbReference>
<dbReference type="Proteomes" id="UP000016860">
    <property type="component" value="Unassembled WGS sequence"/>
</dbReference>
<dbReference type="GO" id="GO:0005524">
    <property type="term" value="F:ATP binding"/>
    <property type="evidence" value="ECO:0007669"/>
    <property type="project" value="UniProtKB-KW"/>
</dbReference>
<dbReference type="EMBL" id="ATAY01000034">
    <property type="protein sequence ID" value="EPR11690.1"/>
    <property type="molecule type" value="Genomic_DNA"/>
</dbReference>